<evidence type="ECO:0000313" key="1">
    <source>
        <dbReference type="EMBL" id="TCS83994.1"/>
    </source>
</evidence>
<sequence>MNQQMSHTWVRDFVEKYLDIHQCEFIEKAPTHFQVKLSVDVDKDLTNRPYYWTFVERTGVEPETLTMNFIFDPDQAPNIRGEVVKLGSRRLQQIFDSVKKRGKIVRLYQQVDNNNIRTSFGQQGKIHNLHPWLGVNYKIEFISDKKKDLFLSLGINLGNGKMKSNFLSLLKEISLTPVLPANVSTIPPFITFREARLQLEEWILGEIHKEDFSWVKLAKERLEMELEQIENYYHTHSEEDKDVKTNEQKIELEKKRIDKENRINEIKWRYSPRIIVQPINYGIFYLER</sequence>
<evidence type="ECO:0000313" key="2">
    <source>
        <dbReference type="Proteomes" id="UP000295788"/>
    </source>
</evidence>
<dbReference type="EMBL" id="SMAB01000002">
    <property type="protein sequence ID" value="TCS83994.1"/>
    <property type="molecule type" value="Genomic_DNA"/>
</dbReference>
<keyword evidence="2" id="KW-1185">Reference proteome</keyword>
<accession>A0A4R3KJX4</accession>
<dbReference type="RefSeq" id="WP_132766858.1">
    <property type="nucleotide sequence ID" value="NZ_SMAB01000002.1"/>
</dbReference>
<name>A0A4R3KJX4_9BACI</name>
<comment type="caution">
    <text evidence="1">The sequence shown here is derived from an EMBL/GenBank/DDBJ whole genome shotgun (WGS) entry which is preliminary data.</text>
</comment>
<dbReference type="Pfam" id="PF11079">
    <property type="entry name" value="YqhG"/>
    <property type="match status" value="1"/>
</dbReference>
<dbReference type="AlphaFoldDB" id="A0A4R3KJX4"/>
<dbReference type="Proteomes" id="UP000295788">
    <property type="component" value="Unassembled WGS sequence"/>
</dbReference>
<proteinExistence type="predicted"/>
<dbReference type="InterPro" id="IPR024562">
    <property type="entry name" value="YqhG"/>
</dbReference>
<organism evidence="1 2">
    <name type="scientific">Tepidibacillus fermentans</name>
    <dbReference type="NCBI Taxonomy" id="1281767"/>
    <lineage>
        <taxon>Bacteria</taxon>
        <taxon>Bacillati</taxon>
        <taxon>Bacillota</taxon>
        <taxon>Bacilli</taxon>
        <taxon>Bacillales</taxon>
        <taxon>Bacillaceae</taxon>
        <taxon>Tepidibacillus</taxon>
    </lineage>
</organism>
<reference evidence="1 2" key="1">
    <citation type="submission" date="2019-03" db="EMBL/GenBank/DDBJ databases">
        <title>Genomic Encyclopedia of Type Strains, Phase IV (KMG-IV): sequencing the most valuable type-strain genomes for metagenomic binning, comparative biology and taxonomic classification.</title>
        <authorList>
            <person name="Goeker M."/>
        </authorList>
    </citation>
    <scope>NUCLEOTIDE SEQUENCE [LARGE SCALE GENOMIC DNA]</scope>
    <source>
        <strain evidence="1 2">DSM 23802</strain>
    </source>
</reference>
<protein>
    <submittedName>
        <fullName evidence="1">Uncharacterized protein YqhG</fullName>
    </submittedName>
</protein>
<dbReference type="OrthoDB" id="2433584at2"/>
<gene>
    <name evidence="1" type="ORF">EDD72_10232</name>
</gene>